<dbReference type="Proteomes" id="UP000232587">
    <property type="component" value="Unassembled WGS sequence"/>
</dbReference>
<dbReference type="AlphaFoldDB" id="A0A2N0HJV8"/>
<dbReference type="OrthoDB" id="7594976at2"/>
<protein>
    <submittedName>
        <fullName evidence="1">Uncharacterized protein</fullName>
    </submittedName>
</protein>
<dbReference type="RefSeq" id="WP_100866733.1">
    <property type="nucleotide sequence ID" value="NZ_PHUF01000003.1"/>
</dbReference>
<dbReference type="EMBL" id="PHUF01000003">
    <property type="protein sequence ID" value="PKB19236.1"/>
    <property type="molecule type" value="Genomic_DNA"/>
</dbReference>
<evidence type="ECO:0000313" key="1">
    <source>
        <dbReference type="EMBL" id="PKB19236.1"/>
    </source>
</evidence>
<keyword evidence="2" id="KW-1185">Reference proteome</keyword>
<gene>
    <name evidence="1" type="ORF">B0I00_1466</name>
</gene>
<sequence length="209" mass="23212">MSQGPEPVAWLNHDWTGGGTLLSYTPVPAETKRSGNELHDRFWGLSTRSPLTPYFTVWRDVARATVDDRKLGLPSRIGLFAQFGTDPWTPPPDLVEEASQRQMRDEGQISLGWRWADEETGYELDSLGLQINRAGQARPFRSFHRGAELAMLDVVVAPILRPDGADAPIGFHVSGQLRERYNSGEAPKGDPVRFTAMGTAAAMPGWMMY</sequence>
<proteinExistence type="predicted"/>
<comment type="caution">
    <text evidence="1">The sequence shown here is derived from an EMBL/GenBank/DDBJ whole genome shotgun (WGS) entry which is preliminary data.</text>
</comment>
<evidence type="ECO:0000313" key="2">
    <source>
        <dbReference type="Proteomes" id="UP000232587"/>
    </source>
</evidence>
<name>A0A2N0HJV8_9SPHN</name>
<accession>A0A2N0HJV8</accession>
<reference evidence="1 2" key="1">
    <citation type="submission" date="2017-11" db="EMBL/GenBank/DDBJ databases">
        <title>Genomic Encyclopedia of Type Strains, Phase III (KMG-III): the genomes of soil and plant-associated and newly described type strains.</title>
        <authorList>
            <person name="Whitman W."/>
        </authorList>
    </citation>
    <scope>NUCLEOTIDE SEQUENCE [LARGE SCALE GENOMIC DNA]</scope>
    <source>
        <strain evidence="1 2">CGMCC 1.12274</strain>
    </source>
</reference>
<organism evidence="1 2">
    <name type="scientific">Novosphingobium kunmingense</name>
    <dbReference type="NCBI Taxonomy" id="1211806"/>
    <lineage>
        <taxon>Bacteria</taxon>
        <taxon>Pseudomonadati</taxon>
        <taxon>Pseudomonadota</taxon>
        <taxon>Alphaproteobacteria</taxon>
        <taxon>Sphingomonadales</taxon>
        <taxon>Sphingomonadaceae</taxon>
        <taxon>Novosphingobium</taxon>
    </lineage>
</organism>